<dbReference type="EMBL" id="JYDV01000415">
    <property type="protein sequence ID" value="KRZ20432.1"/>
    <property type="molecule type" value="Genomic_DNA"/>
</dbReference>
<gene>
    <name evidence="1" type="ORF">T4C_9498</name>
</gene>
<proteinExistence type="predicted"/>
<reference evidence="1 2" key="1">
    <citation type="submission" date="2015-01" db="EMBL/GenBank/DDBJ databases">
        <title>Evolution of Trichinella species and genotypes.</title>
        <authorList>
            <person name="Korhonen P.K."/>
            <person name="Edoardo P."/>
            <person name="Giuseppe L.R."/>
            <person name="Gasser R.B."/>
        </authorList>
    </citation>
    <scope>NUCLEOTIDE SEQUENCE [LARGE SCALE GENOMIC DNA]</scope>
    <source>
        <strain evidence="1">ISS176</strain>
    </source>
</reference>
<accession>A0A0V1ID12</accession>
<dbReference type="Proteomes" id="UP000054826">
    <property type="component" value="Unassembled WGS sequence"/>
</dbReference>
<protein>
    <submittedName>
        <fullName evidence="1">Uncharacterized protein</fullName>
    </submittedName>
</protein>
<evidence type="ECO:0000313" key="1">
    <source>
        <dbReference type="EMBL" id="KRZ20432.1"/>
    </source>
</evidence>
<organism evidence="1 2">
    <name type="scientific">Trichinella pseudospiralis</name>
    <name type="common">Parasitic roundworm</name>
    <dbReference type="NCBI Taxonomy" id="6337"/>
    <lineage>
        <taxon>Eukaryota</taxon>
        <taxon>Metazoa</taxon>
        <taxon>Ecdysozoa</taxon>
        <taxon>Nematoda</taxon>
        <taxon>Enoplea</taxon>
        <taxon>Dorylaimia</taxon>
        <taxon>Trichinellida</taxon>
        <taxon>Trichinellidae</taxon>
        <taxon>Trichinella</taxon>
    </lineage>
</organism>
<name>A0A0V1ID12_TRIPS</name>
<comment type="caution">
    <text evidence="1">The sequence shown here is derived from an EMBL/GenBank/DDBJ whole genome shotgun (WGS) entry which is preliminary data.</text>
</comment>
<evidence type="ECO:0000313" key="2">
    <source>
        <dbReference type="Proteomes" id="UP000054826"/>
    </source>
</evidence>
<dbReference type="AlphaFoldDB" id="A0A0V1ID12"/>
<sequence>MSSMSFRSKHRPLCTYWTSKPNYTHNYAGDLYATHIRERLAKPVPIFQQQLCTNFVLQSGLHLPQLQLWTVFYLYKPTTLNYLHEAIHAFCQPRLCFFSMVAGNSWTDRFRSL</sequence>